<dbReference type="InterPro" id="IPR042095">
    <property type="entry name" value="SUMF_sf"/>
</dbReference>
<dbReference type="InterPro" id="IPR005532">
    <property type="entry name" value="SUMF_dom"/>
</dbReference>
<comment type="caution">
    <text evidence="3">The sequence shown here is derived from an EMBL/GenBank/DDBJ whole genome shotgun (WGS) entry which is preliminary data.</text>
</comment>
<dbReference type="GO" id="GO:0005524">
    <property type="term" value="F:ATP binding"/>
    <property type="evidence" value="ECO:0007669"/>
    <property type="project" value="UniProtKB-UniRule"/>
</dbReference>
<feature type="domain" description="Protein kinase" evidence="2">
    <location>
        <begin position="12"/>
        <end position="394"/>
    </location>
</feature>
<sequence>MPTTGTTLRNRYKIIKILGSGGFGDTYLAEDLDLPNHPKCVVKHLKPNSDPAVLQIVRRLFDSEAQVLYRLGNDSDQIPRLFAHFEEQGEFYLVQEFVDGEDLSEEINPGKRLSEKEVTKLLQEILSTSTTTTPFANPVTSEPVIQTPASSNNLQTFQFETVTVNAQGNITNRRNQQAQYFVEDLGNSVNLEMVQIPGGTFTMGSPAGETQRKSDESPQHQVTVPQFFMGKYAVTQAQYQAIMGTNPSSFKADKRPVEQVSWDDAVEFCQKLSQKTGKTYRLPSEAEWEYACRAGTTTPFYFGETITTDLVNYNGKFFPYGSAPKGKYRQQTTDVGEFPPNSFGLYDMHGNIYEWCQDIYNDNYQGAPTDSSAWLIGKDNDIKLLRGGSWAGFA</sequence>
<organism evidence="3 4">
    <name type="scientific">Atlanticothrix silvestris CENA357</name>
    <dbReference type="NCBI Taxonomy" id="1725252"/>
    <lineage>
        <taxon>Bacteria</taxon>
        <taxon>Bacillati</taxon>
        <taxon>Cyanobacteriota</taxon>
        <taxon>Cyanophyceae</taxon>
        <taxon>Nostocales</taxon>
        <taxon>Nodulariaceae</taxon>
        <taxon>Atlanticothrix</taxon>
        <taxon>Atlanticothrix silvestris</taxon>
    </lineage>
</organism>
<evidence type="ECO:0000256" key="1">
    <source>
        <dbReference type="PROSITE-ProRule" id="PRU10141"/>
    </source>
</evidence>
<dbReference type="SUPFAM" id="SSF56436">
    <property type="entry name" value="C-type lectin-like"/>
    <property type="match status" value="1"/>
</dbReference>
<keyword evidence="1" id="KW-0067">ATP-binding</keyword>
<evidence type="ECO:0000313" key="4">
    <source>
        <dbReference type="Proteomes" id="UP000599391"/>
    </source>
</evidence>
<protein>
    <submittedName>
        <fullName evidence="3">SUMF1/EgtB/PvdO family nonheme iron enzyme</fullName>
    </submittedName>
</protein>
<dbReference type="Proteomes" id="UP000599391">
    <property type="component" value="Unassembled WGS sequence"/>
</dbReference>
<keyword evidence="4" id="KW-1185">Reference proteome</keyword>
<dbReference type="GO" id="GO:0004672">
    <property type="term" value="F:protein kinase activity"/>
    <property type="evidence" value="ECO:0007669"/>
    <property type="project" value="InterPro"/>
</dbReference>
<dbReference type="InterPro" id="IPR051043">
    <property type="entry name" value="Sulfatase_Mod_Factor_Kinase"/>
</dbReference>
<dbReference type="EMBL" id="JAECZB010000010">
    <property type="protein sequence ID" value="MBH8552079.1"/>
    <property type="molecule type" value="Genomic_DNA"/>
</dbReference>
<name>A0A8J7HFR4_9CYAN</name>
<dbReference type="InterPro" id="IPR011009">
    <property type="entry name" value="Kinase-like_dom_sf"/>
</dbReference>
<dbReference type="Pfam" id="PF00069">
    <property type="entry name" value="Pkinase"/>
    <property type="match status" value="1"/>
</dbReference>
<dbReference type="PROSITE" id="PS50011">
    <property type="entry name" value="PROTEIN_KINASE_DOM"/>
    <property type="match status" value="1"/>
</dbReference>
<dbReference type="SMART" id="SM00220">
    <property type="entry name" value="S_TKc"/>
    <property type="match status" value="1"/>
</dbReference>
<dbReference type="PANTHER" id="PTHR23150">
    <property type="entry name" value="SULFATASE MODIFYING FACTOR 1, 2"/>
    <property type="match status" value="1"/>
</dbReference>
<dbReference type="PROSITE" id="PS00107">
    <property type="entry name" value="PROTEIN_KINASE_ATP"/>
    <property type="match status" value="1"/>
</dbReference>
<gene>
    <name evidence="3" type="ORF">I8751_06775</name>
</gene>
<dbReference type="InterPro" id="IPR000719">
    <property type="entry name" value="Prot_kinase_dom"/>
</dbReference>
<evidence type="ECO:0000313" key="3">
    <source>
        <dbReference type="EMBL" id="MBH8552079.1"/>
    </source>
</evidence>
<evidence type="ECO:0000259" key="2">
    <source>
        <dbReference type="PROSITE" id="PS50011"/>
    </source>
</evidence>
<proteinExistence type="predicted"/>
<keyword evidence="1" id="KW-0547">Nucleotide-binding</keyword>
<dbReference type="AlphaFoldDB" id="A0A8J7HFR4"/>
<dbReference type="Pfam" id="PF03781">
    <property type="entry name" value="FGE-sulfatase"/>
    <property type="match status" value="1"/>
</dbReference>
<dbReference type="GO" id="GO:0120147">
    <property type="term" value="F:formylglycine-generating oxidase activity"/>
    <property type="evidence" value="ECO:0007669"/>
    <property type="project" value="TreeGrafter"/>
</dbReference>
<dbReference type="InterPro" id="IPR017441">
    <property type="entry name" value="Protein_kinase_ATP_BS"/>
</dbReference>
<accession>A0A8J7HFR4</accession>
<dbReference type="Gene3D" id="1.10.510.10">
    <property type="entry name" value="Transferase(Phosphotransferase) domain 1"/>
    <property type="match status" value="1"/>
</dbReference>
<dbReference type="InterPro" id="IPR016187">
    <property type="entry name" value="CTDL_fold"/>
</dbReference>
<dbReference type="Gene3D" id="3.90.1580.10">
    <property type="entry name" value="paralog of FGE (formylglycine-generating enzyme)"/>
    <property type="match status" value="1"/>
</dbReference>
<dbReference type="PANTHER" id="PTHR23150:SF35">
    <property type="entry name" value="BLL6746 PROTEIN"/>
    <property type="match status" value="1"/>
</dbReference>
<reference evidence="3 4" key="1">
    <citation type="journal article" date="2021" name="Int. J. Syst. Evol. Microbiol.">
        <title>Amazonocrinis nigriterrae gen. nov., sp. nov., Atlanticothrix silvestris gen. nov., sp. nov. and Dendronalium phyllosphericum gen. nov., sp. nov., nostocacean cyanobacteria from Brazilian environments.</title>
        <authorList>
            <person name="Alvarenga D.O."/>
            <person name="Andreote A.P.D."/>
            <person name="Branco L.H.Z."/>
            <person name="Delbaje E."/>
            <person name="Cruz R.B."/>
            <person name="Varani A.M."/>
            <person name="Fiore M.F."/>
        </authorList>
    </citation>
    <scope>NUCLEOTIDE SEQUENCE [LARGE SCALE GENOMIC DNA]</scope>
    <source>
        <strain evidence="3 4">CENA357</strain>
    </source>
</reference>
<feature type="binding site" evidence="1">
    <location>
        <position position="43"/>
    </location>
    <ligand>
        <name>ATP</name>
        <dbReference type="ChEBI" id="CHEBI:30616"/>
    </ligand>
</feature>
<dbReference type="SUPFAM" id="SSF56112">
    <property type="entry name" value="Protein kinase-like (PK-like)"/>
    <property type="match status" value="1"/>
</dbReference>